<dbReference type="EMBL" id="JAPDRK010000002">
    <property type="protein sequence ID" value="KAJ9615697.1"/>
    <property type="molecule type" value="Genomic_DNA"/>
</dbReference>
<dbReference type="Proteomes" id="UP001172673">
    <property type="component" value="Unassembled WGS sequence"/>
</dbReference>
<dbReference type="GO" id="GO:0046872">
    <property type="term" value="F:metal ion binding"/>
    <property type="evidence" value="ECO:0007669"/>
    <property type="project" value="InterPro"/>
</dbReference>
<dbReference type="Gene3D" id="1.20.1090.10">
    <property type="entry name" value="Dehydroquinate synthase-like - alpha domain"/>
    <property type="match status" value="1"/>
</dbReference>
<comment type="caution">
    <text evidence="4">The sequence shown here is derived from an EMBL/GenBank/DDBJ whole genome shotgun (WGS) entry which is preliminary data.</text>
</comment>
<protein>
    <recommendedName>
        <fullName evidence="6">Alcohol dehydrogenase iron-type/glycerol dehydrogenase GldA domain-containing protein</fullName>
    </recommendedName>
</protein>
<sequence length="406" mass="43783">MLQSRDEPTCKPFFEGQPAPLISYGLPYPEACRYHVETTFRSDRVYLLLSNSLARNSNISDRFQKALGSKIVGTRVGMKAHTYWSEVLEVINDARALDIDCVITAGAGSLTDAAKVVVWALANGVRTENDLQKLADRNSPGYQSLKPPTIKHIAVPTTLSGGEYTSFAGATNDKTKAKVLFTPPTMNPGVVVLDPEIAASTPSRLFLGTGIRAVDHCVETACSLQSNEKGDQAALQGLKMLVPALLQYRKDPSDLGAVYQAQLGAAESVKTSLYGVEKGGSHAIGHQLGPLGVPHGETSCILLPAVCRYNASKGANVQRQQSLAQELLTLPEVRTLVPGGQEDLADILHALIRTLGLPRTLKELDIGRDVFDVVAENTLSDVWAKTNPFPLVDKEDVLEILEMVAE</sequence>
<dbReference type="PANTHER" id="PTHR11496">
    <property type="entry name" value="ALCOHOL DEHYDROGENASE"/>
    <property type="match status" value="1"/>
</dbReference>
<dbReference type="Pfam" id="PF00465">
    <property type="entry name" value="Fe-ADH"/>
    <property type="match status" value="1"/>
</dbReference>
<organism evidence="4 5">
    <name type="scientific">Cladophialophora chaetospira</name>
    <dbReference type="NCBI Taxonomy" id="386627"/>
    <lineage>
        <taxon>Eukaryota</taxon>
        <taxon>Fungi</taxon>
        <taxon>Dikarya</taxon>
        <taxon>Ascomycota</taxon>
        <taxon>Pezizomycotina</taxon>
        <taxon>Eurotiomycetes</taxon>
        <taxon>Chaetothyriomycetidae</taxon>
        <taxon>Chaetothyriales</taxon>
        <taxon>Herpotrichiellaceae</taxon>
        <taxon>Cladophialophora</taxon>
    </lineage>
</organism>
<accession>A0AA39CPZ7</accession>
<evidence type="ECO:0000259" key="2">
    <source>
        <dbReference type="Pfam" id="PF00465"/>
    </source>
</evidence>
<dbReference type="SUPFAM" id="SSF56796">
    <property type="entry name" value="Dehydroquinate synthase-like"/>
    <property type="match status" value="1"/>
</dbReference>
<dbReference type="AlphaFoldDB" id="A0AA39CPZ7"/>
<evidence type="ECO:0000313" key="5">
    <source>
        <dbReference type="Proteomes" id="UP001172673"/>
    </source>
</evidence>
<dbReference type="GO" id="GO:0004022">
    <property type="term" value="F:alcohol dehydrogenase (NAD+) activity"/>
    <property type="evidence" value="ECO:0007669"/>
    <property type="project" value="TreeGrafter"/>
</dbReference>
<name>A0AA39CPZ7_9EURO</name>
<reference evidence="4" key="1">
    <citation type="submission" date="2022-10" db="EMBL/GenBank/DDBJ databases">
        <title>Culturing micro-colonial fungi from biological soil crusts in the Mojave desert and describing Neophaeococcomyces mojavensis, and introducing the new genera and species Taxawa tesnikishii.</title>
        <authorList>
            <person name="Kurbessoian T."/>
            <person name="Stajich J.E."/>
        </authorList>
    </citation>
    <scope>NUCLEOTIDE SEQUENCE</scope>
    <source>
        <strain evidence="4">TK_41</strain>
    </source>
</reference>
<dbReference type="GO" id="GO:0005739">
    <property type="term" value="C:mitochondrion"/>
    <property type="evidence" value="ECO:0007669"/>
    <property type="project" value="TreeGrafter"/>
</dbReference>
<proteinExistence type="predicted"/>
<dbReference type="InterPro" id="IPR001670">
    <property type="entry name" value="ADH_Fe/GldA"/>
</dbReference>
<evidence type="ECO:0000313" key="4">
    <source>
        <dbReference type="EMBL" id="KAJ9615697.1"/>
    </source>
</evidence>
<dbReference type="Gene3D" id="3.40.50.1970">
    <property type="match status" value="1"/>
</dbReference>
<dbReference type="InterPro" id="IPR056798">
    <property type="entry name" value="ADH_Fe_C"/>
</dbReference>
<gene>
    <name evidence="4" type="ORF">H2200_001773</name>
</gene>
<keyword evidence="1" id="KW-0560">Oxidoreductase</keyword>
<dbReference type="CDD" id="cd08192">
    <property type="entry name" value="MAR-like"/>
    <property type="match status" value="1"/>
</dbReference>
<keyword evidence="5" id="KW-1185">Reference proteome</keyword>
<evidence type="ECO:0008006" key="6">
    <source>
        <dbReference type="Google" id="ProtNLM"/>
    </source>
</evidence>
<dbReference type="Pfam" id="PF25137">
    <property type="entry name" value="ADH_Fe_C"/>
    <property type="match status" value="1"/>
</dbReference>
<feature type="domain" description="Alcohol dehydrogenase iron-type/glycerol dehydrogenase GldA" evidence="2">
    <location>
        <begin position="43"/>
        <end position="195"/>
    </location>
</feature>
<dbReference type="InterPro" id="IPR039697">
    <property type="entry name" value="Alcohol_dehydrogenase_Fe"/>
</dbReference>
<dbReference type="PANTHER" id="PTHR11496:SF107">
    <property type="entry name" value="ALCOHOL DEHYDROGENASE, PUTATIVE (AFU_ORTHOLOGUE AFUA_1G06800)-RELATED"/>
    <property type="match status" value="1"/>
</dbReference>
<evidence type="ECO:0000256" key="1">
    <source>
        <dbReference type="ARBA" id="ARBA00023002"/>
    </source>
</evidence>
<feature type="domain" description="Fe-containing alcohol dehydrogenase-like C-terminal" evidence="3">
    <location>
        <begin position="209"/>
        <end position="402"/>
    </location>
</feature>
<evidence type="ECO:0000259" key="3">
    <source>
        <dbReference type="Pfam" id="PF25137"/>
    </source>
</evidence>